<comment type="subcellular location">
    <subcellularLocation>
        <location evidence="1">Membrane</location>
        <topology evidence="1">Single-pass membrane protein</topology>
    </subcellularLocation>
</comment>
<dbReference type="InterPro" id="IPR027377">
    <property type="entry name" value="ZAR1/RTP1-5-like_Znf-3CxxC"/>
</dbReference>
<feature type="domain" description="3CxxC-type" evidence="8">
    <location>
        <begin position="57"/>
        <end position="167"/>
    </location>
</feature>
<keyword evidence="6" id="KW-1133">Transmembrane helix</keyword>
<name>A0AAV3AAB6_PYXAD</name>
<comment type="caution">
    <text evidence="9">The sequence shown here is derived from an EMBL/GenBank/DDBJ whole genome shotgun (WGS) entry which is preliminary data.</text>
</comment>
<dbReference type="PANTHER" id="PTHR14402:SF20">
    <property type="entry name" value="RECEPTOR-TRANSPORTING PROTEIN 2"/>
    <property type="match status" value="1"/>
</dbReference>
<organism evidence="9 10">
    <name type="scientific">Pyxicephalus adspersus</name>
    <name type="common">African bullfrog</name>
    <dbReference type="NCBI Taxonomy" id="30357"/>
    <lineage>
        <taxon>Eukaryota</taxon>
        <taxon>Metazoa</taxon>
        <taxon>Chordata</taxon>
        <taxon>Craniata</taxon>
        <taxon>Vertebrata</taxon>
        <taxon>Euteleostomi</taxon>
        <taxon>Amphibia</taxon>
        <taxon>Batrachia</taxon>
        <taxon>Anura</taxon>
        <taxon>Neobatrachia</taxon>
        <taxon>Ranoidea</taxon>
        <taxon>Pyxicephalidae</taxon>
        <taxon>Pyxicephalinae</taxon>
        <taxon>Pyxicephalus</taxon>
    </lineage>
</organism>
<evidence type="ECO:0000256" key="5">
    <source>
        <dbReference type="ARBA" id="ARBA00022833"/>
    </source>
</evidence>
<evidence type="ECO:0000256" key="1">
    <source>
        <dbReference type="ARBA" id="ARBA00004167"/>
    </source>
</evidence>
<keyword evidence="2" id="KW-0812">Transmembrane</keyword>
<keyword evidence="3" id="KW-0479">Metal-binding</keyword>
<keyword evidence="10" id="KW-1185">Reference proteome</keyword>
<accession>A0AAV3AAB6</accession>
<dbReference type="Proteomes" id="UP001181693">
    <property type="component" value="Unassembled WGS sequence"/>
</dbReference>
<evidence type="ECO:0000256" key="4">
    <source>
        <dbReference type="ARBA" id="ARBA00022771"/>
    </source>
</evidence>
<evidence type="ECO:0000256" key="2">
    <source>
        <dbReference type="ARBA" id="ARBA00022692"/>
    </source>
</evidence>
<dbReference type="EMBL" id="DYDO01000004">
    <property type="protein sequence ID" value="DBA26276.1"/>
    <property type="molecule type" value="Genomic_DNA"/>
</dbReference>
<dbReference type="Pfam" id="PF13695">
    <property type="entry name" value="Zn_ribbon_3CxxC"/>
    <property type="match status" value="1"/>
</dbReference>
<sequence>MPRAPSGNIWIDIFHDLQMTELEQSYGKTWVLQFRYDLEDSLTQEHRYNGWKISQTTIHGSFTCPGCQHFWNSGRVSLIFHYCLGRTRRATVLLRPFGQMCRDCDNNSFIKPTFREETVERVLENLILKIKKNCYGEYIATIRPDRNRNLPRTKPHERDLCEACDSGVCNKESDVA</sequence>
<evidence type="ECO:0000313" key="9">
    <source>
        <dbReference type="EMBL" id="DBA26276.1"/>
    </source>
</evidence>
<dbReference type="PANTHER" id="PTHR14402">
    <property type="entry name" value="RECEPTOR TRANSPORTING PROTEIN"/>
    <property type="match status" value="1"/>
</dbReference>
<dbReference type="InterPro" id="IPR026096">
    <property type="entry name" value="R-trans_p"/>
</dbReference>
<keyword evidence="5" id="KW-0862">Zinc</keyword>
<evidence type="ECO:0000256" key="6">
    <source>
        <dbReference type="ARBA" id="ARBA00022989"/>
    </source>
</evidence>
<dbReference type="GO" id="GO:0006612">
    <property type="term" value="P:protein targeting to membrane"/>
    <property type="evidence" value="ECO:0007669"/>
    <property type="project" value="TreeGrafter"/>
</dbReference>
<keyword evidence="7" id="KW-0472">Membrane</keyword>
<evidence type="ECO:0000259" key="8">
    <source>
        <dbReference type="SMART" id="SM01328"/>
    </source>
</evidence>
<dbReference type="SMART" id="SM01328">
    <property type="entry name" value="zf-3CxxC"/>
    <property type="match status" value="1"/>
</dbReference>
<dbReference type="GO" id="GO:0008270">
    <property type="term" value="F:zinc ion binding"/>
    <property type="evidence" value="ECO:0007669"/>
    <property type="project" value="UniProtKB-KW"/>
</dbReference>
<proteinExistence type="predicted"/>
<dbReference type="AlphaFoldDB" id="A0AAV3AAB6"/>
<reference evidence="9" key="1">
    <citation type="thesis" date="2020" institute="ProQuest LLC" country="789 East Eisenhower Parkway, Ann Arbor, MI, USA">
        <title>Comparative Genomics and Chromosome Evolution.</title>
        <authorList>
            <person name="Mudd A.B."/>
        </authorList>
    </citation>
    <scope>NUCLEOTIDE SEQUENCE</scope>
    <source>
        <strain evidence="9">1538</strain>
        <tissue evidence="9">Blood</tissue>
    </source>
</reference>
<evidence type="ECO:0000313" key="10">
    <source>
        <dbReference type="Proteomes" id="UP001181693"/>
    </source>
</evidence>
<gene>
    <name evidence="9" type="ORF">GDO54_010559</name>
</gene>
<evidence type="ECO:0000256" key="3">
    <source>
        <dbReference type="ARBA" id="ARBA00022723"/>
    </source>
</evidence>
<dbReference type="GO" id="GO:0031849">
    <property type="term" value="F:olfactory receptor binding"/>
    <property type="evidence" value="ECO:0007669"/>
    <property type="project" value="TreeGrafter"/>
</dbReference>
<dbReference type="GO" id="GO:0016020">
    <property type="term" value="C:membrane"/>
    <property type="evidence" value="ECO:0007669"/>
    <property type="project" value="UniProtKB-SubCell"/>
</dbReference>
<evidence type="ECO:0000256" key="7">
    <source>
        <dbReference type="ARBA" id="ARBA00023136"/>
    </source>
</evidence>
<protein>
    <recommendedName>
        <fullName evidence="8">3CxxC-type domain-containing protein</fullName>
    </recommendedName>
</protein>
<dbReference type="GO" id="GO:0051205">
    <property type="term" value="P:protein insertion into membrane"/>
    <property type="evidence" value="ECO:0007669"/>
    <property type="project" value="TreeGrafter"/>
</dbReference>
<keyword evidence="4" id="KW-0863">Zinc-finger</keyword>